<sequence>MSLDELQGTPARDPEAPTEPPATAKAGAAATAKADAPTESRAAAKADAPTESPADATSGSPADAKTDAAAEAEADAEAVADASGPVVRRAGAGGWAALRPLLLRMHFYAGLLIAPLLFLAATTGLLYAGSWQAEKILYSHELTVPHVGEAAVPLSTQVKAARGAVPEGKVLGVWPAPEADATTRVIMERPGLDEGETLTVFVDPYTAEVRGQLTTAGDALPLRAWLSEFHASLQLGEFGRNYSELAASWLWVVALGGLALWIGRRRSRRADLVLPDRKATGRRKTLSWHGTVGLWAAIGLVGLSATGLTWSKYAGENIGQLQDRLGGATPSVAATLAGGAAGGSDEHAGHVMTEGMEMPPPPPTADIGIDRAVAAARAAGVTESLRVTLPAKGKGYIVKENDKTLPVHLDSVAVDPADGRIMDELRFADYPLLAQLTRFGIDLHMGLTFGIANQIALAALAVAVMFLVVWGYRMWWMRRPTKERRLSAGRAQPRGAWRKLPVTTLLPFACVTAAVGWFVPLLGISLVAFLAVDVVLGFVAARRRPAAAPQG</sequence>
<dbReference type="InterPro" id="IPR005625">
    <property type="entry name" value="PepSY-ass_TM"/>
</dbReference>
<feature type="transmembrane region" description="Helical" evidence="2">
    <location>
        <begin position="285"/>
        <end position="305"/>
    </location>
</feature>
<dbReference type="GeneID" id="49386246"/>
<dbReference type="RefSeq" id="WP_078950122.1">
    <property type="nucleotide sequence ID" value="NZ_CP024985.1"/>
</dbReference>
<proteinExistence type="predicted"/>
<feature type="transmembrane region" description="Helical" evidence="2">
    <location>
        <begin position="455"/>
        <end position="475"/>
    </location>
</feature>
<dbReference type="PANTHER" id="PTHR34219:SF1">
    <property type="entry name" value="PEPSY DOMAIN-CONTAINING PROTEIN"/>
    <property type="match status" value="1"/>
</dbReference>
<dbReference type="Pfam" id="PF03929">
    <property type="entry name" value="PepSY_TM"/>
    <property type="match status" value="1"/>
</dbReference>
<dbReference type="KEGG" id="slx:SLAV_26155"/>
<feature type="transmembrane region" description="Helical" evidence="2">
    <location>
        <begin position="521"/>
        <end position="541"/>
    </location>
</feature>
<protein>
    <submittedName>
        <fullName evidence="3">Uncharacterized protein</fullName>
    </submittedName>
</protein>
<dbReference type="AlphaFoldDB" id="A0A2K8PMJ5"/>
<feature type="region of interest" description="Disordered" evidence="1">
    <location>
        <begin position="1"/>
        <end position="80"/>
    </location>
</feature>
<feature type="transmembrane region" description="Helical" evidence="2">
    <location>
        <begin position="107"/>
        <end position="128"/>
    </location>
</feature>
<feature type="transmembrane region" description="Helical" evidence="2">
    <location>
        <begin position="246"/>
        <end position="264"/>
    </location>
</feature>
<evidence type="ECO:0000256" key="1">
    <source>
        <dbReference type="SAM" id="MobiDB-lite"/>
    </source>
</evidence>
<dbReference type="Proteomes" id="UP000231791">
    <property type="component" value="Chromosome"/>
</dbReference>
<feature type="transmembrane region" description="Helical" evidence="2">
    <location>
        <begin position="496"/>
        <end position="515"/>
    </location>
</feature>
<organism evidence="3 4">
    <name type="scientific">Streptomyces lavendulae subsp. lavendulae</name>
    <dbReference type="NCBI Taxonomy" id="58340"/>
    <lineage>
        <taxon>Bacteria</taxon>
        <taxon>Bacillati</taxon>
        <taxon>Actinomycetota</taxon>
        <taxon>Actinomycetes</taxon>
        <taxon>Kitasatosporales</taxon>
        <taxon>Streptomycetaceae</taxon>
        <taxon>Streptomyces</taxon>
    </lineage>
</organism>
<reference evidence="3 4" key="1">
    <citation type="submission" date="2017-11" db="EMBL/GenBank/DDBJ databases">
        <title>Complete genome sequence of Streptomyces lavendulae subsp. lavendulae CCM 3239 (formerly 'Streptomyces aureofaciens CCM 3239'), the producer of the angucycline-type antibiotic auricin.</title>
        <authorList>
            <person name="Busche T."/>
            <person name="Novakova R."/>
            <person name="Al'Dilaimi A."/>
            <person name="Homerova D."/>
            <person name="Feckova L."/>
            <person name="Rezuchova B."/>
            <person name="Mingyar E."/>
            <person name="Csolleiova D."/>
            <person name="Bekeova C."/>
            <person name="Winkler A."/>
            <person name="Sevcikova B."/>
            <person name="Kalinowski J."/>
            <person name="Kormanec J."/>
            <person name="Ruckert C."/>
        </authorList>
    </citation>
    <scope>NUCLEOTIDE SEQUENCE [LARGE SCALE GENOMIC DNA]</scope>
    <source>
        <strain evidence="3 4">CCM 3239</strain>
    </source>
</reference>
<evidence type="ECO:0000313" key="3">
    <source>
        <dbReference type="EMBL" id="ATZ27023.1"/>
    </source>
</evidence>
<feature type="compositionally biased region" description="Low complexity" evidence="1">
    <location>
        <begin position="21"/>
        <end position="35"/>
    </location>
</feature>
<gene>
    <name evidence="3" type="ORF">SLAV_26155</name>
</gene>
<keyword evidence="4" id="KW-1185">Reference proteome</keyword>
<keyword evidence="2" id="KW-0472">Membrane</keyword>
<evidence type="ECO:0000256" key="2">
    <source>
        <dbReference type="SAM" id="Phobius"/>
    </source>
</evidence>
<keyword evidence="2" id="KW-1133">Transmembrane helix</keyword>
<dbReference type="EMBL" id="CP024985">
    <property type="protein sequence ID" value="ATZ27023.1"/>
    <property type="molecule type" value="Genomic_DNA"/>
</dbReference>
<accession>A0A2K8PMJ5</accession>
<name>A0A2K8PMJ5_STRLA</name>
<dbReference type="PANTHER" id="PTHR34219">
    <property type="entry name" value="IRON-REGULATED INNER MEMBRANE PROTEIN-RELATED"/>
    <property type="match status" value="1"/>
</dbReference>
<evidence type="ECO:0000313" key="4">
    <source>
        <dbReference type="Proteomes" id="UP000231791"/>
    </source>
</evidence>
<keyword evidence="2" id="KW-0812">Transmembrane</keyword>